<accession>A0A2P2PHT9</accession>
<dbReference type="EMBL" id="GGEC01073727">
    <property type="protein sequence ID" value="MBX54211.1"/>
    <property type="molecule type" value="Transcribed_RNA"/>
</dbReference>
<dbReference type="AlphaFoldDB" id="A0A2P2PHT9"/>
<organism evidence="1">
    <name type="scientific">Rhizophora mucronata</name>
    <name type="common">Asiatic mangrove</name>
    <dbReference type="NCBI Taxonomy" id="61149"/>
    <lineage>
        <taxon>Eukaryota</taxon>
        <taxon>Viridiplantae</taxon>
        <taxon>Streptophyta</taxon>
        <taxon>Embryophyta</taxon>
        <taxon>Tracheophyta</taxon>
        <taxon>Spermatophyta</taxon>
        <taxon>Magnoliopsida</taxon>
        <taxon>eudicotyledons</taxon>
        <taxon>Gunneridae</taxon>
        <taxon>Pentapetalae</taxon>
        <taxon>rosids</taxon>
        <taxon>fabids</taxon>
        <taxon>Malpighiales</taxon>
        <taxon>Rhizophoraceae</taxon>
        <taxon>Rhizophora</taxon>
    </lineage>
</organism>
<protein>
    <submittedName>
        <fullName evidence="1">Uncharacterized protein</fullName>
    </submittedName>
</protein>
<sequence length="22" mass="2740">MHRHHQCETNRSTIMRKTIRTC</sequence>
<reference evidence="1" key="1">
    <citation type="submission" date="2018-02" db="EMBL/GenBank/DDBJ databases">
        <title>Rhizophora mucronata_Transcriptome.</title>
        <authorList>
            <person name="Meera S.P."/>
            <person name="Sreeshan A."/>
            <person name="Augustine A."/>
        </authorList>
    </citation>
    <scope>NUCLEOTIDE SEQUENCE</scope>
    <source>
        <tissue evidence="1">Leaf</tissue>
    </source>
</reference>
<name>A0A2P2PHT9_RHIMU</name>
<evidence type="ECO:0000313" key="1">
    <source>
        <dbReference type="EMBL" id="MBX54211.1"/>
    </source>
</evidence>
<proteinExistence type="predicted"/>